<dbReference type="SMART" id="SM00448">
    <property type="entry name" value="REC"/>
    <property type="match status" value="1"/>
</dbReference>
<dbReference type="InterPro" id="IPR009057">
    <property type="entry name" value="Homeodomain-like_sf"/>
</dbReference>
<organism evidence="13 14">
    <name type="scientific">Bariatricus massiliensis</name>
    <dbReference type="NCBI Taxonomy" id="1745713"/>
    <lineage>
        <taxon>Bacteria</taxon>
        <taxon>Bacillati</taxon>
        <taxon>Bacillota</taxon>
        <taxon>Clostridia</taxon>
        <taxon>Lachnospirales</taxon>
        <taxon>Lachnospiraceae</taxon>
        <taxon>Bariatricus</taxon>
    </lineage>
</organism>
<evidence type="ECO:0000256" key="1">
    <source>
        <dbReference type="ARBA" id="ARBA00004496"/>
    </source>
</evidence>
<comment type="function">
    <text evidence="9">May play the central regulatory role in sporulation. It may be an element of the effector pathway responsible for the activation of sporulation genes in response to nutritional stress. Spo0A may act in concert with spo0H (a sigma factor) to control the expression of some genes that are critical to the sporulation process.</text>
</comment>
<dbReference type="PROSITE" id="PS00041">
    <property type="entry name" value="HTH_ARAC_FAMILY_1"/>
    <property type="match status" value="1"/>
</dbReference>
<evidence type="ECO:0000313" key="13">
    <source>
        <dbReference type="EMBL" id="MCB7387346.1"/>
    </source>
</evidence>
<gene>
    <name evidence="13" type="ORF">LIZ65_08595</name>
</gene>
<keyword evidence="8" id="KW-0804">Transcription</keyword>
<keyword evidence="14" id="KW-1185">Reference proteome</keyword>
<dbReference type="InterPro" id="IPR051552">
    <property type="entry name" value="HptR"/>
</dbReference>
<proteinExistence type="predicted"/>
<reference evidence="13 14" key="1">
    <citation type="submission" date="2021-10" db="EMBL/GenBank/DDBJ databases">
        <title>Collection of gut derived symbiotic bacterial strains cultured from healthy donors.</title>
        <authorList>
            <person name="Lin H."/>
            <person name="Littmann E."/>
            <person name="Kohout C."/>
            <person name="Pamer E.G."/>
        </authorList>
    </citation>
    <scope>NUCLEOTIDE SEQUENCE [LARGE SCALE GENOMIC DNA]</scope>
    <source>
        <strain evidence="13 14">DFI.1.165</strain>
    </source>
</reference>
<evidence type="ECO:0000259" key="11">
    <source>
        <dbReference type="PROSITE" id="PS01124"/>
    </source>
</evidence>
<dbReference type="InterPro" id="IPR011006">
    <property type="entry name" value="CheY-like_superfamily"/>
</dbReference>
<evidence type="ECO:0000256" key="9">
    <source>
        <dbReference type="ARBA" id="ARBA00024867"/>
    </source>
</evidence>
<keyword evidence="7" id="KW-0238">DNA-binding</keyword>
<protein>
    <recommendedName>
        <fullName evidence="2">Stage 0 sporulation protein A homolog</fullName>
    </recommendedName>
</protein>
<dbReference type="Gene3D" id="1.10.10.60">
    <property type="entry name" value="Homeodomain-like"/>
    <property type="match status" value="2"/>
</dbReference>
<evidence type="ECO:0000256" key="5">
    <source>
        <dbReference type="ARBA" id="ARBA00023012"/>
    </source>
</evidence>
<dbReference type="Gene3D" id="3.40.50.2300">
    <property type="match status" value="1"/>
</dbReference>
<dbReference type="PANTHER" id="PTHR42713">
    <property type="entry name" value="HISTIDINE KINASE-RELATED"/>
    <property type="match status" value="1"/>
</dbReference>
<evidence type="ECO:0000313" key="14">
    <source>
        <dbReference type="Proteomes" id="UP001299546"/>
    </source>
</evidence>
<evidence type="ECO:0000256" key="4">
    <source>
        <dbReference type="ARBA" id="ARBA00022553"/>
    </source>
</evidence>
<dbReference type="PANTHER" id="PTHR42713:SF3">
    <property type="entry name" value="TRANSCRIPTIONAL REGULATORY PROTEIN HPTR"/>
    <property type="match status" value="1"/>
</dbReference>
<feature type="domain" description="HTH araC/xylS-type" evidence="11">
    <location>
        <begin position="438"/>
        <end position="536"/>
    </location>
</feature>
<evidence type="ECO:0000256" key="10">
    <source>
        <dbReference type="PROSITE-ProRule" id="PRU00169"/>
    </source>
</evidence>
<evidence type="ECO:0000256" key="2">
    <source>
        <dbReference type="ARBA" id="ARBA00018672"/>
    </source>
</evidence>
<dbReference type="PROSITE" id="PS01124">
    <property type="entry name" value="HTH_ARAC_FAMILY_2"/>
    <property type="match status" value="1"/>
</dbReference>
<dbReference type="Pfam" id="PF12833">
    <property type="entry name" value="HTH_18"/>
    <property type="match status" value="1"/>
</dbReference>
<dbReference type="SUPFAM" id="SSF46689">
    <property type="entry name" value="Homeodomain-like"/>
    <property type="match status" value="2"/>
</dbReference>
<dbReference type="InterPro" id="IPR001789">
    <property type="entry name" value="Sig_transdc_resp-reg_receiver"/>
</dbReference>
<dbReference type="SMART" id="SM00342">
    <property type="entry name" value="HTH_ARAC"/>
    <property type="match status" value="1"/>
</dbReference>
<evidence type="ECO:0000256" key="3">
    <source>
        <dbReference type="ARBA" id="ARBA00022490"/>
    </source>
</evidence>
<dbReference type="InterPro" id="IPR018062">
    <property type="entry name" value="HTH_AraC-typ_CS"/>
</dbReference>
<keyword evidence="4 10" id="KW-0597">Phosphoprotein</keyword>
<dbReference type="CDD" id="cd17536">
    <property type="entry name" value="REC_YesN-like"/>
    <property type="match status" value="1"/>
</dbReference>
<dbReference type="Pfam" id="PF00072">
    <property type="entry name" value="Response_reg"/>
    <property type="match status" value="1"/>
</dbReference>
<accession>A0ABS8DG11</accession>
<dbReference type="RefSeq" id="WP_066737780.1">
    <property type="nucleotide sequence ID" value="NZ_JAJCIQ010000005.1"/>
</dbReference>
<evidence type="ECO:0000256" key="6">
    <source>
        <dbReference type="ARBA" id="ARBA00023015"/>
    </source>
</evidence>
<evidence type="ECO:0000256" key="7">
    <source>
        <dbReference type="ARBA" id="ARBA00023125"/>
    </source>
</evidence>
<sequence length="538" mass="62312">MQERKWKILIVDDEFRIGQLIKRLIKWDELPLICTDVVDNGETAYQVILDERPDIVITDIRMPKINGLDLVCMTKEIAKDIRFIIISGYKEFEYAHRALQYGVNDYLLKPISETELNEVLQKLTGELSRDCAAVKAEREMRRTVSVSEHIIRRDLLSHIMDKEQIPSQTEMEQAYHVVLDAALYRGIDIKLDYTDFEKSDKKQDRLTMEKVLAIVEQNLDGHAKEELICEKPGMHLYCLFNYEAEKSKEIKGVIGAILSDIQDYLMGFEQYVVTIGVGTEKNEFAQMRYSIEEAQVAAGNRIKLGTGRLIYAEILRCETEKEIEDYLKPHKAKLKQAVETYSREGLEQSVNQIYSPFMLKEDLDFSLCYPLAEEIISYFFEHVEVQSRESDDLKEFLFASVNQCYSITKLKELLKQNLGDYLTMSLKILETESTRPIRQAKQYVDDNYAEKITLEDIAGIVELNPVYFSVLFKKETGMNFSAYLVNIRMEMAKKMLREGNETIAAVAEKVGYKDSRYFSQIFSKTVGVKPALYRKLHS</sequence>
<evidence type="ECO:0000259" key="12">
    <source>
        <dbReference type="PROSITE" id="PS50110"/>
    </source>
</evidence>
<dbReference type="SUPFAM" id="SSF52172">
    <property type="entry name" value="CheY-like"/>
    <property type="match status" value="1"/>
</dbReference>
<feature type="modified residue" description="4-aspartylphosphate" evidence="10">
    <location>
        <position position="59"/>
    </location>
</feature>
<keyword evidence="3" id="KW-0963">Cytoplasm</keyword>
<dbReference type="Proteomes" id="UP001299546">
    <property type="component" value="Unassembled WGS sequence"/>
</dbReference>
<comment type="subcellular location">
    <subcellularLocation>
        <location evidence="1">Cytoplasm</location>
    </subcellularLocation>
</comment>
<name>A0ABS8DG11_9FIRM</name>
<keyword evidence="5" id="KW-0902">Two-component regulatory system</keyword>
<dbReference type="EMBL" id="JAJCIS010000004">
    <property type="protein sequence ID" value="MCB7387346.1"/>
    <property type="molecule type" value="Genomic_DNA"/>
</dbReference>
<comment type="caution">
    <text evidence="13">The sequence shown here is derived from an EMBL/GenBank/DDBJ whole genome shotgun (WGS) entry which is preliminary data.</text>
</comment>
<evidence type="ECO:0000256" key="8">
    <source>
        <dbReference type="ARBA" id="ARBA00023163"/>
    </source>
</evidence>
<feature type="domain" description="Response regulatory" evidence="12">
    <location>
        <begin position="7"/>
        <end position="124"/>
    </location>
</feature>
<dbReference type="InterPro" id="IPR018060">
    <property type="entry name" value="HTH_AraC"/>
</dbReference>
<keyword evidence="6" id="KW-0805">Transcription regulation</keyword>
<dbReference type="PROSITE" id="PS50110">
    <property type="entry name" value="RESPONSE_REGULATORY"/>
    <property type="match status" value="1"/>
</dbReference>